<gene>
    <name evidence="1" type="ORF">M404DRAFT_32463</name>
</gene>
<reference evidence="1 2" key="1">
    <citation type="submission" date="2014-04" db="EMBL/GenBank/DDBJ databases">
        <authorList>
            <consortium name="DOE Joint Genome Institute"/>
            <person name="Kuo A."/>
            <person name="Kohler A."/>
            <person name="Costa M.D."/>
            <person name="Nagy L.G."/>
            <person name="Floudas D."/>
            <person name="Copeland A."/>
            <person name="Barry K.W."/>
            <person name="Cichocki N."/>
            <person name="Veneault-Fourrey C."/>
            <person name="LaButti K."/>
            <person name="Lindquist E.A."/>
            <person name="Lipzen A."/>
            <person name="Lundell T."/>
            <person name="Morin E."/>
            <person name="Murat C."/>
            <person name="Sun H."/>
            <person name="Tunlid A."/>
            <person name="Henrissat B."/>
            <person name="Grigoriev I.V."/>
            <person name="Hibbett D.S."/>
            <person name="Martin F."/>
            <person name="Nordberg H.P."/>
            <person name="Cantor M.N."/>
            <person name="Hua S.X."/>
        </authorList>
    </citation>
    <scope>NUCLEOTIDE SEQUENCE [LARGE SCALE GENOMIC DNA]</scope>
    <source>
        <strain evidence="1 2">Marx 270</strain>
    </source>
</reference>
<dbReference type="Proteomes" id="UP000054217">
    <property type="component" value="Unassembled WGS sequence"/>
</dbReference>
<evidence type="ECO:0000313" key="2">
    <source>
        <dbReference type="Proteomes" id="UP000054217"/>
    </source>
</evidence>
<dbReference type="AlphaFoldDB" id="A0A0C3NNN8"/>
<sequence length="55" mass="6202">MDIYEVRLEKAPTMKAIEIDLIHNDRSFSSSHGSATWIARALKVEQAQIVLAMDT</sequence>
<proteinExistence type="predicted"/>
<dbReference type="STRING" id="870435.A0A0C3NNN8"/>
<reference evidence="2" key="2">
    <citation type="submission" date="2015-01" db="EMBL/GenBank/DDBJ databases">
        <title>Evolutionary Origins and Diversification of the Mycorrhizal Mutualists.</title>
        <authorList>
            <consortium name="DOE Joint Genome Institute"/>
            <consortium name="Mycorrhizal Genomics Consortium"/>
            <person name="Kohler A."/>
            <person name="Kuo A."/>
            <person name="Nagy L.G."/>
            <person name="Floudas D."/>
            <person name="Copeland A."/>
            <person name="Barry K.W."/>
            <person name="Cichocki N."/>
            <person name="Veneault-Fourrey C."/>
            <person name="LaButti K."/>
            <person name="Lindquist E.A."/>
            <person name="Lipzen A."/>
            <person name="Lundell T."/>
            <person name="Morin E."/>
            <person name="Murat C."/>
            <person name="Riley R."/>
            <person name="Ohm R."/>
            <person name="Sun H."/>
            <person name="Tunlid A."/>
            <person name="Henrissat B."/>
            <person name="Grigoriev I.V."/>
            <person name="Hibbett D.S."/>
            <person name="Martin F."/>
        </authorList>
    </citation>
    <scope>NUCLEOTIDE SEQUENCE [LARGE SCALE GENOMIC DNA]</scope>
    <source>
        <strain evidence="2">Marx 270</strain>
    </source>
</reference>
<dbReference type="HOGENOM" id="CLU_3033402_0_0_1"/>
<keyword evidence="2" id="KW-1185">Reference proteome</keyword>
<dbReference type="OrthoDB" id="2679535at2759"/>
<dbReference type="InParanoid" id="A0A0C3NNN8"/>
<evidence type="ECO:0000313" key="1">
    <source>
        <dbReference type="EMBL" id="KIN97240.1"/>
    </source>
</evidence>
<dbReference type="EMBL" id="KN832032">
    <property type="protein sequence ID" value="KIN97240.1"/>
    <property type="molecule type" value="Genomic_DNA"/>
</dbReference>
<name>A0A0C3NNN8_PISTI</name>
<protein>
    <submittedName>
        <fullName evidence="1">Uncharacterized protein</fullName>
    </submittedName>
</protein>
<organism evidence="1 2">
    <name type="scientific">Pisolithus tinctorius Marx 270</name>
    <dbReference type="NCBI Taxonomy" id="870435"/>
    <lineage>
        <taxon>Eukaryota</taxon>
        <taxon>Fungi</taxon>
        <taxon>Dikarya</taxon>
        <taxon>Basidiomycota</taxon>
        <taxon>Agaricomycotina</taxon>
        <taxon>Agaricomycetes</taxon>
        <taxon>Agaricomycetidae</taxon>
        <taxon>Boletales</taxon>
        <taxon>Sclerodermatineae</taxon>
        <taxon>Pisolithaceae</taxon>
        <taxon>Pisolithus</taxon>
    </lineage>
</organism>
<accession>A0A0C3NNN8</accession>